<feature type="domain" description="Flagellar hook-length control protein-like C-terminal" evidence="2">
    <location>
        <begin position="331"/>
        <end position="408"/>
    </location>
</feature>
<evidence type="ECO:0000313" key="3">
    <source>
        <dbReference type="EMBL" id="PJR16905.1"/>
    </source>
</evidence>
<feature type="region of interest" description="Disordered" evidence="1">
    <location>
        <begin position="407"/>
        <end position="483"/>
    </location>
</feature>
<evidence type="ECO:0000313" key="4">
    <source>
        <dbReference type="Proteomes" id="UP000231987"/>
    </source>
</evidence>
<dbReference type="Gene3D" id="3.30.750.140">
    <property type="match status" value="1"/>
</dbReference>
<accession>A0A2J0Z8S6</accession>
<dbReference type="Pfam" id="PF02120">
    <property type="entry name" value="Flg_hook"/>
    <property type="match status" value="1"/>
</dbReference>
<feature type="region of interest" description="Disordered" evidence="1">
    <location>
        <begin position="88"/>
        <end position="243"/>
    </location>
</feature>
<dbReference type="EMBL" id="NJGD01000001">
    <property type="protein sequence ID" value="PJR16905.1"/>
    <property type="molecule type" value="Genomic_DNA"/>
</dbReference>
<name>A0A2J0Z8S6_RHIML</name>
<dbReference type="AlphaFoldDB" id="A0A2J0Z8S6"/>
<comment type="caution">
    <text evidence="3">The sequence shown here is derived from an EMBL/GenBank/DDBJ whole genome shotgun (WGS) entry which is preliminary data.</text>
</comment>
<feature type="compositionally biased region" description="Basic and acidic residues" evidence="1">
    <location>
        <begin position="435"/>
        <end position="457"/>
    </location>
</feature>
<dbReference type="RefSeq" id="WP_100669567.1">
    <property type="nucleotide sequence ID" value="NZ_NJGD01000001.1"/>
</dbReference>
<dbReference type="InterPro" id="IPR021136">
    <property type="entry name" value="Flagellar_hook_control-like_C"/>
</dbReference>
<dbReference type="CDD" id="cd17470">
    <property type="entry name" value="T3SS_Flik_C"/>
    <property type="match status" value="1"/>
</dbReference>
<gene>
    <name evidence="3" type="ORF">CEJ86_01540</name>
</gene>
<protein>
    <submittedName>
        <fullName evidence="3">Chemotaxis protein MotD</fullName>
    </submittedName>
</protein>
<evidence type="ECO:0000259" key="2">
    <source>
        <dbReference type="Pfam" id="PF02120"/>
    </source>
</evidence>
<feature type="compositionally biased region" description="Low complexity" evidence="1">
    <location>
        <begin position="185"/>
        <end position="194"/>
    </location>
</feature>
<organism evidence="3 4">
    <name type="scientific">Rhizobium meliloti</name>
    <name type="common">Ensifer meliloti</name>
    <name type="synonym">Sinorhizobium meliloti</name>
    <dbReference type="NCBI Taxonomy" id="382"/>
    <lineage>
        <taxon>Bacteria</taxon>
        <taxon>Pseudomonadati</taxon>
        <taxon>Pseudomonadota</taxon>
        <taxon>Alphaproteobacteria</taxon>
        <taxon>Hyphomicrobiales</taxon>
        <taxon>Rhizobiaceae</taxon>
        <taxon>Sinorhizobium/Ensifer group</taxon>
        <taxon>Sinorhizobium</taxon>
    </lineage>
</organism>
<sequence length="483" mass="50022">MRPLDESLRAPAANRPAQSLSVRGQPEAEPGAFGEAIADAGRRRTQGQGGQASADDARRDPVANGGNASAVTKVDGFGADDAAFMADAAAPDARPASERAIVTPGQATKSSQHGHPAGTPHLSREREGGQEEIDQPAERAVIRSRGSVQTSRETVDEASVVTAREGGENGDPASGTVSDLLSMLAGAAPAVAAASQPEGRPKPASAVREGSDGLAKTVGGISPEAADGEHPQIGEVNGDGEPDRLFRFARADGKGQAVSMSISRDGERAVVENSRSSVKSGVETVTVLEARRYLGLALNENATSVTSAIARDSGWAEALQSSAATTKPEAWSQAGKTLNTLKIQMHPVDLGMVTATLRLKDDELQVDLKVETGEAFRQLSDDQSELVKALRAQGFAVDQVNIVFNGGGDSANGGGGQSQSQSQSQAQAQSQLGYEGRERAGDDGQGRQPRDGGRAAAERWAGNDATDDMVDGAERSRSGHVYM</sequence>
<dbReference type="InterPro" id="IPR038610">
    <property type="entry name" value="FliK-like_C_sf"/>
</dbReference>
<feature type="compositionally biased region" description="Gly residues" evidence="1">
    <location>
        <begin position="407"/>
        <end position="417"/>
    </location>
</feature>
<dbReference type="Proteomes" id="UP000231987">
    <property type="component" value="Unassembled WGS sequence"/>
</dbReference>
<feature type="compositionally biased region" description="Low complexity" evidence="1">
    <location>
        <begin position="418"/>
        <end position="433"/>
    </location>
</feature>
<reference evidence="3 4" key="1">
    <citation type="submission" date="2017-06" db="EMBL/GenBank/DDBJ databases">
        <title>Ensifer strains isolated from leguminous trees and herbs display diverse denitrification phenotypes with some acting as strong N2O sinks.</title>
        <authorList>
            <person name="Woliy K."/>
            <person name="Mania D."/>
            <person name="Bakken L.R."/>
            <person name="Frostegard A."/>
        </authorList>
    </citation>
    <scope>NUCLEOTIDE SEQUENCE [LARGE SCALE GENOMIC DNA]</scope>
    <source>
        <strain evidence="3 4">AC50a</strain>
    </source>
</reference>
<proteinExistence type="predicted"/>
<evidence type="ECO:0000256" key="1">
    <source>
        <dbReference type="SAM" id="MobiDB-lite"/>
    </source>
</evidence>
<feature type="region of interest" description="Disordered" evidence="1">
    <location>
        <begin position="1"/>
        <end position="73"/>
    </location>
</feature>